<evidence type="ECO:0000256" key="7">
    <source>
        <dbReference type="ARBA" id="ARBA00022849"/>
    </source>
</evidence>
<dbReference type="InterPro" id="IPR004680">
    <property type="entry name" value="Cit_transptr-like_dom"/>
</dbReference>
<keyword evidence="5" id="KW-1003">Cell membrane</keyword>
<dbReference type="PANTHER" id="PTHR43302">
    <property type="entry name" value="TRANSPORTER ARSB-RELATED"/>
    <property type="match status" value="1"/>
</dbReference>
<reference evidence="13 14" key="1">
    <citation type="submission" date="2024-01" db="EMBL/GenBank/DDBJ databases">
        <title>the genome sequence of strain Microbacterium schleiferi NBRC 15075.</title>
        <authorList>
            <person name="Ding Y."/>
            <person name="Zhang G."/>
        </authorList>
    </citation>
    <scope>NUCLEOTIDE SEQUENCE [LARGE SCALE GENOMIC DNA]</scope>
    <source>
        <strain evidence="13 14">NBRC 15075</strain>
    </source>
</reference>
<evidence type="ECO:0000256" key="1">
    <source>
        <dbReference type="ARBA" id="ARBA00004651"/>
    </source>
</evidence>
<comment type="similarity">
    <text evidence="3">Belongs to the CitM (TC 2.A.11) transporter family.</text>
</comment>
<dbReference type="Pfam" id="PF03600">
    <property type="entry name" value="CitMHS"/>
    <property type="match status" value="1"/>
</dbReference>
<keyword evidence="4" id="KW-0813">Transport</keyword>
<keyword evidence="7" id="KW-0059">Arsenical resistance</keyword>
<comment type="caution">
    <text evidence="13">The sequence shown here is derived from an EMBL/GenBank/DDBJ whole genome shotgun (WGS) entry which is preliminary data.</text>
</comment>
<feature type="transmembrane region" description="Helical" evidence="10">
    <location>
        <begin position="157"/>
        <end position="180"/>
    </location>
</feature>
<dbReference type="EMBL" id="JAZHOV010000003">
    <property type="protein sequence ID" value="MEF2254682.1"/>
    <property type="molecule type" value="Genomic_DNA"/>
</dbReference>
<comment type="subcellular location">
    <subcellularLocation>
        <location evidence="1">Cell membrane</location>
        <topology evidence="1">Multi-pass membrane protein</topology>
    </subcellularLocation>
</comment>
<feature type="transmembrane region" description="Helical" evidence="10">
    <location>
        <begin position="360"/>
        <end position="383"/>
    </location>
</feature>
<dbReference type="Proteomes" id="UP001351900">
    <property type="component" value="Unassembled WGS sequence"/>
</dbReference>
<evidence type="ECO:0000256" key="4">
    <source>
        <dbReference type="ARBA" id="ARBA00022448"/>
    </source>
</evidence>
<dbReference type="PANTHER" id="PTHR43302:SF5">
    <property type="entry name" value="TRANSPORTER ARSB-RELATED"/>
    <property type="match status" value="1"/>
</dbReference>
<feature type="transmembrane region" description="Helical" evidence="10">
    <location>
        <begin position="223"/>
        <end position="239"/>
    </location>
</feature>
<evidence type="ECO:0000313" key="13">
    <source>
        <dbReference type="EMBL" id="MEF2254682.1"/>
    </source>
</evidence>
<feature type="signal peptide" evidence="11">
    <location>
        <begin position="1"/>
        <end position="22"/>
    </location>
</feature>
<feature type="transmembrane region" description="Helical" evidence="10">
    <location>
        <begin position="246"/>
        <end position="268"/>
    </location>
</feature>
<gene>
    <name evidence="13" type="ORF">V2V91_05955</name>
</gene>
<evidence type="ECO:0000313" key="14">
    <source>
        <dbReference type="Proteomes" id="UP001351900"/>
    </source>
</evidence>
<dbReference type="RefSeq" id="WP_331791174.1">
    <property type="nucleotide sequence ID" value="NZ_BAAAUO010000002.1"/>
</dbReference>
<evidence type="ECO:0000256" key="10">
    <source>
        <dbReference type="SAM" id="Phobius"/>
    </source>
</evidence>
<comment type="similarity">
    <text evidence="2">Belongs to the ArsB family.</text>
</comment>
<evidence type="ECO:0000256" key="2">
    <source>
        <dbReference type="ARBA" id="ARBA00006433"/>
    </source>
</evidence>
<sequence length="384" mass="39891">MDAVKLAIIGVALLLAAATAIATGLARPDDAMVVADRVWPILLFIVAVTIVAELAAAAGVFDAAAHRLSRLGKGRTVALWALVVVLAVAATAFLSLDTTAVLLTPVIVAVVRARRLDPLPFVFATVWLANTASLVLPVSNLTNLLAADLLHVGPWEFIALLGPSAGIAIVATVGLLVLFFHSRLRGTYPSVAAPETADPVLLRIAAVVVVVLLPLLVSGMPPWIPASAAALVLLGAFVWRHPRALAWRLVPVSLVIFAAGLFFAVGILETLGSGALISSIAGSGTDLLSLWRLTGTGLVSANLINNLPAYLLVEPVAGSPERLAALLIGVNAGSLITPWASLATLLWHQRLRADGVEVSWTRFVLMGLVAAPVVSLLAVIPLAR</sequence>
<proteinExistence type="inferred from homology"/>
<feature type="transmembrane region" description="Helical" evidence="10">
    <location>
        <begin position="38"/>
        <end position="65"/>
    </location>
</feature>
<name>A0ABU7V7E1_9MICO</name>
<evidence type="ECO:0000256" key="8">
    <source>
        <dbReference type="ARBA" id="ARBA00022989"/>
    </source>
</evidence>
<keyword evidence="9 10" id="KW-0472">Membrane</keyword>
<protein>
    <submittedName>
        <fullName evidence="13">SLC13 family permease</fullName>
    </submittedName>
</protein>
<feature type="transmembrane region" description="Helical" evidence="10">
    <location>
        <begin position="77"/>
        <end position="96"/>
    </location>
</feature>
<evidence type="ECO:0000256" key="9">
    <source>
        <dbReference type="ARBA" id="ARBA00023136"/>
    </source>
</evidence>
<keyword evidence="8 10" id="KW-1133">Transmembrane helix</keyword>
<evidence type="ECO:0000256" key="5">
    <source>
        <dbReference type="ARBA" id="ARBA00022475"/>
    </source>
</evidence>
<keyword evidence="14" id="KW-1185">Reference proteome</keyword>
<feature type="transmembrane region" description="Helical" evidence="10">
    <location>
        <begin position="200"/>
        <end position="217"/>
    </location>
</feature>
<accession>A0ABU7V7E1</accession>
<evidence type="ECO:0000256" key="3">
    <source>
        <dbReference type="ARBA" id="ARBA00009843"/>
    </source>
</evidence>
<evidence type="ECO:0000256" key="6">
    <source>
        <dbReference type="ARBA" id="ARBA00022692"/>
    </source>
</evidence>
<evidence type="ECO:0000259" key="12">
    <source>
        <dbReference type="Pfam" id="PF03600"/>
    </source>
</evidence>
<evidence type="ECO:0000256" key="11">
    <source>
        <dbReference type="SAM" id="SignalP"/>
    </source>
</evidence>
<dbReference type="PRINTS" id="PR00758">
    <property type="entry name" value="ARSENICPUMP"/>
</dbReference>
<feature type="chain" id="PRO_5047102810" evidence="11">
    <location>
        <begin position="23"/>
        <end position="384"/>
    </location>
</feature>
<keyword evidence="6 10" id="KW-0812">Transmembrane</keyword>
<dbReference type="InterPro" id="IPR000802">
    <property type="entry name" value="Arsenical_pump_ArsB"/>
</dbReference>
<organism evidence="13 14">
    <name type="scientific">Microbacterium schleiferi</name>
    <dbReference type="NCBI Taxonomy" id="69362"/>
    <lineage>
        <taxon>Bacteria</taxon>
        <taxon>Bacillati</taxon>
        <taxon>Actinomycetota</taxon>
        <taxon>Actinomycetes</taxon>
        <taxon>Micrococcales</taxon>
        <taxon>Microbacteriaceae</taxon>
        <taxon>Microbacterium</taxon>
    </lineage>
</organism>
<keyword evidence="11" id="KW-0732">Signal</keyword>
<feature type="transmembrane region" description="Helical" evidence="10">
    <location>
        <begin position="325"/>
        <end position="348"/>
    </location>
</feature>
<feature type="domain" description="Citrate transporter-like" evidence="12">
    <location>
        <begin position="10"/>
        <end position="317"/>
    </location>
</feature>
<feature type="transmembrane region" description="Helical" evidence="10">
    <location>
        <begin position="288"/>
        <end position="313"/>
    </location>
</feature>